<comment type="similarity">
    <text evidence="1 6">Belongs to the NusB family.</text>
</comment>
<evidence type="ECO:0000259" key="7">
    <source>
        <dbReference type="Pfam" id="PF01029"/>
    </source>
</evidence>
<accession>A0A6N9JIF8</accession>
<evidence type="ECO:0000256" key="6">
    <source>
        <dbReference type="HAMAP-Rule" id="MF_00073"/>
    </source>
</evidence>
<evidence type="ECO:0000313" key="9">
    <source>
        <dbReference type="Proteomes" id="UP000469380"/>
    </source>
</evidence>
<evidence type="ECO:0000256" key="5">
    <source>
        <dbReference type="ARBA" id="ARBA00023163"/>
    </source>
</evidence>
<name>A0A6N9JIF8_9ACTN</name>
<evidence type="ECO:0000256" key="3">
    <source>
        <dbReference type="ARBA" id="ARBA00022884"/>
    </source>
</evidence>
<gene>
    <name evidence="6 8" type="primary">nusB</name>
    <name evidence="8" type="ORF">GT464_04175</name>
</gene>
<dbReference type="Pfam" id="PF01029">
    <property type="entry name" value="NusB"/>
    <property type="match status" value="1"/>
</dbReference>
<dbReference type="EMBL" id="WWSR01000005">
    <property type="protein sequence ID" value="MZJ39153.1"/>
    <property type="molecule type" value="Genomic_DNA"/>
</dbReference>
<dbReference type="GO" id="GO:0006353">
    <property type="term" value="P:DNA-templated transcription termination"/>
    <property type="evidence" value="ECO:0007669"/>
    <property type="project" value="UniProtKB-UniRule"/>
</dbReference>
<dbReference type="GO" id="GO:0003723">
    <property type="term" value="F:RNA binding"/>
    <property type="evidence" value="ECO:0007669"/>
    <property type="project" value="UniProtKB-UniRule"/>
</dbReference>
<keyword evidence="4 6" id="KW-0805">Transcription regulation</keyword>
<dbReference type="HAMAP" id="MF_00073">
    <property type="entry name" value="NusB"/>
    <property type="match status" value="1"/>
</dbReference>
<dbReference type="AlphaFoldDB" id="A0A6N9JIF8"/>
<dbReference type="Gene3D" id="1.10.940.10">
    <property type="entry name" value="NusB-like"/>
    <property type="match status" value="1"/>
</dbReference>
<sequence length="194" mass="21221">MSLKVYRGRTLARSQALQLLFQAEATDSPLERVLEGDFLISKGPLDPYALELCRGAYEHIDRIDCALRSVAKNWDLMRMPGADRNLLRIAVYEMRFLTDEEVSDAIVINEAVELAKAYGTDQSASFVNGVLGKIARSEELPGKDLYQELLAEDRAREEAQAAEAAAKVAAAQAATGVLDEDAEVAEAETGTVEE</sequence>
<organism evidence="8 9">
    <name type="scientific">Collinsella aerofaciens</name>
    <dbReference type="NCBI Taxonomy" id="74426"/>
    <lineage>
        <taxon>Bacteria</taxon>
        <taxon>Bacillati</taxon>
        <taxon>Actinomycetota</taxon>
        <taxon>Coriobacteriia</taxon>
        <taxon>Coriobacteriales</taxon>
        <taxon>Coriobacteriaceae</taxon>
        <taxon>Collinsella</taxon>
    </lineage>
</organism>
<evidence type="ECO:0000256" key="2">
    <source>
        <dbReference type="ARBA" id="ARBA00022814"/>
    </source>
</evidence>
<dbReference type="GO" id="GO:0005829">
    <property type="term" value="C:cytosol"/>
    <property type="evidence" value="ECO:0007669"/>
    <property type="project" value="TreeGrafter"/>
</dbReference>
<dbReference type="InterPro" id="IPR006027">
    <property type="entry name" value="NusB_RsmB_TIM44"/>
</dbReference>
<feature type="domain" description="NusB/RsmB/TIM44" evidence="7">
    <location>
        <begin position="12"/>
        <end position="136"/>
    </location>
</feature>
<evidence type="ECO:0000256" key="4">
    <source>
        <dbReference type="ARBA" id="ARBA00023015"/>
    </source>
</evidence>
<dbReference type="GO" id="GO:0031564">
    <property type="term" value="P:transcription antitermination"/>
    <property type="evidence" value="ECO:0007669"/>
    <property type="project" value="UniProtKB-KW"/>
</dbReference>
<dbReference type="InterPro" id="IPR011605">
    <property type="entry name" value="NusB_fam"/>
</dbReference>
<keyword evidence="5 6" id="KW-0804">Transcription</keyword>
<dbReference type="RefSeq" id="WP_161160193.1">
    <property type="nucleotide sequence ID" value="NZ_WWSR01000005.1"/>
</dbReference>
<reference evidence="8 9" key="1">
    <citation type="journal article" date="2019" name="Nat. Med.">
        <title>A library of human gut bacterial isolates paired with longitudinal multiomics data enables mechanistic microbiome research.</title>
        <authorList>
            <person name="Poyet M."/>
            <person name="Groussin M."/>
            <person name="Gibbons S.M."/>
            <person name="Avila-Pacheco J."/>
            <person name="Jiang X."/>
            <person name="Kearney S.M."/>
            <person name="Perrotta A.R."/>
            <person name="Berdy B."/>
            <person name="Zhao S."/>
            <person name="Lieberman T.D."/>
            <person name="Swanson P.K."/>
            <person name="Smith M."/>
            <person name="Roesemann S."/>
            <person name="Alexander J.E."/>
            <person name="Rich S.A."/>
            <person name="Livny J."/>
            <person name="Vlamakis H."/>
            <person name="Clish C."/>
            <person name="Bullock K."/>
            <person name="Deik A."/>
            <person name="Scott J."/>
            <person name="Pierce K.A."/>
            <person name="Xavier R.J."/>
            <person name="Alm E.J."/>
        </authorList>
    </citation>
    <scope>NUCLEOTIDE SEQUENCE [LARGE SCALE GENOMIC DNA]</scope>
    <source>
        <strain evidence="8 9">BIOML-A20</strain>
    </source>
</reference>
<dbReference type="SUPFAM" id="SSF48013">
    <property type="entry name" value="NusB-like"/>
    <property type="match status" value="1"/>
</dbReference>
<evidence type="ECO:0000256" key="1">
    <source>
        <dbReference type="ARBA" id="ARBA00005952"/>
    </source>
</evidence>
<dbReference type="PANTHER" id="PTHR11078">
    <property type="entry name" value="N UTILIZATION SUBSTANCE PROTEIN B-RELATED"/>
    <property type="match status" value="1"/>
</dbReference>
<dbReference type="InterPro" id="IPR035926">
    <property type="entry name" value="NusB-like_sf"/>
</dbReference>
<dbReference type="NCBIfam" id="TIGR01951">
    <property type="entry name" value="nusB"/>
    <property type="match status" value="1"/>
</dbReference>
<keyword evidence="3 6" id="KW-0694">RNA-binding</keyword>
<protein>
    <recommendedName>
        <fullName evidence="6">Transcription antitermination protein NusB</fullName>
    </recommendedName>
    <alternativeName>
        <fullName evidence="6">Antitermination factor NusB</fullName>
    </alternativeName>
</protein>
<evidence type="ECO:0000313" key="8">
    <source>
        <dbReference type="EMBL" id="MZJ39153.1"/>
    </source>
</evidence>
<comment type="function">
    <text evidence="6">Involved in transcription antitermination. Required for transcription of ribosomal RNA (rRNA) genes. Binds specifically to the boxA antiterminator sequence of the ribosomal RNA (rrn) operons.</text>
</comment>
<comment type="caution">
    <text evidence="8">The sequence shown here is derived from an EMBL/GenBank/DDBJ whole genome shotgun (WGS) entry which is preliminary data.</text>
</comment>
<proteinExistence type="inferred from homology"/>
<keyword evidence="2 6" id="KW-0889">Transcription antitermination</keyword>
<dbReference type="Proteomes" id="UP000469380">
    <property type="component" value="Unassembled WGS sequence"/>
</dbReference>
<dbReference type="PANTHER" id="PTHR11078:SF3">
    <property type="entry name" value="ANTITERMINATION NUSB DOMAIN-CONTAINING PROTEIN"/>
    <property type="match status" value="1"/>
</dbReference>